<reference evidence="2" key="1">
    <citation type="journal article" date="2019" name="Int. J. Syst. Evol. Microbiol.">
        <title>The Global Catalogue of Microorganisms (GCM) 10K type strain sequencing project: providing services to taxonomists for standard genome sequencing and annotation.</title>
        <authorList>
            <consortium name="The Broad Institute Genomics Platform"/>
            <consortium name="The Broad Institute Genome Sequencing Center for Infectious Disease"/>
            <person name="Wu L."/>
            <person name="Ma J."/>
        </authorList>
    </citation>
    <scope>NUCLEOTIDE SEQUENCE [LARGE SCALE GENOMIC DNA]</scope>
    <source>
        <strain evidence="2">KCTC 3950</strain>
    </source>
</reference>
<keyword evidence="2" id="KW-1185">Reference proteome</keyword>
<proteinExistence type="predicted"/>
<sequence>MSFADTHAQWLKEHLSSRTGEHKGRLERGHGHGEILFLQQVWWPLRGHLRDLHPEFEVMDWRGRPYYADFLWISGQVKLVILIKGYATHVRDLDRRGFCREVNRETFLQSIGYRIISFAYDDVEKRPDLCITLLRMMLNQFEAADKSTTKSRLEEKEVVRLAYRSAGIVTPRVVAAHLNVTPKTARLILKRLCQQGMLKPLLAGKGERVHKYELARVNLDW</sequence>
<evidence type="ECO:0000313" key="2">
    <source>
        <dbReference type="Proteomes" id="UP001597541"/>
    </source>
</evidence>
<organism evidence="1 2">
    <name type="scientific">Paenibacillus gansuensis</name>
    <dbReference type="NCBI Taxonomy" id="306542"/>
    <lineage>
        <taxon>Bacteria</taxon>
        <taxon>Bacillati</taxon>
        <taxon>Bacillota</taxon>
        <taxon>Bacilli</taxon>
        <taxon>Bacillales</taxon>
        <taxon>Paenibacillaceae</taxon>
        <taxon>Paenibacillus</taxon>
    </lineage>
</organism>
<evidence type="ECO:0008006" key="3">
    <source>
        <dbReference type="Google" id="ProtNLM"/>
    </source>
</evidence>
<evidence type="ECO:0000313" key="1">
    <source>
        <dbReference type="EMBL" id="MFD2611761.1"/>
    </source>
</evidence>
<name>A0ABW5PA24_9BACL</name>
<protein>
    <recommendedName>
        <fullName evidence="3">DUF559 domain-containing protein</fullName>
    </recommendedName>
</protein>
<accession>A0ABW5PA24</accession>
<gene>
    <name evidence="1" type="ORF">ACFSUF_04915</name>
</gene>
<dbReference type="RefSeq" id="WP_377600716.1">
    <property type="nucleotide sequence ID" value="NZ_JBHUME010000005.1"/>
</dbReference>
<dbReference type="Proteomes" id="UP001597541">
    <property type="component" value="Unassembled WGS sequence"/>
</dbReference>
<comment type="caution">
    <text evidence="1">The sequence shown here is derived from an EMBL/GenBank/DDBJ whole genome shotgun (WGS) entry which is preliminary data.</text>
</comment>
<dbReference type="EMBL" id="JBHUME010000005">
    <property type="protein sequence ID" value="MFD2611761.1"/>
    <property type="molecule type" value="Genomic_DNA"/>
</dbReference>